<organism evidence="1 2">
    <name type="scientific">Candida tropicalis (strain ATCC MYA-3404 / T1)</name>
    <name type="common">Yeast</name>
    <dbReference type="NCBI Taxonomy" id="294747"/>
    <lineage>
        <taxon>Eukaryota</taxon>
        <taxon>Fungi</taxon>
        <taxon>Dikarya</taxon>
        <taxon>Ascomycota</taxon>
        <taxon>Saccharomycotina</taxon>
        <taxon>Pichiomycetes</taxon>
        <taxon>Debaryomycetaceae</taxon>
        <taxon>Candida/Lodderomyces clade</taxon>
        <taxon>Candida</taxon>
    </lineage>
</organism>
<reference evidence="1 2" key="1">
    <citation type="journal article" date="2009" name="Nature">
        <title>Evolution of pathogenicity and sexual reproduction in eight Candida genomes.</title>
        <authorList>
            <person name="Butler G."/>
            <person name="Rasmussen M.D."/>
            <person name="Lin M.F."/>
            <person name="Santos M.A."/>
            <person name="Sakthikumar S."/>
            <person name="Munro C.A."/>
            <person name="Rheinbay E."/>
            <person name="Grabherr M."/>
            <person name="Forche A."/>
            <person name="Reedy J.L."/>
            <person name="Agrafioti I."/>
            <person name="Arnaud M.B."/>
            <person name="Bates S."/>
            <person name="Brown A.J."/>
            <person name="Brunke S."/>
            <person name="Costanzo M.C."/>
            <person name="Fitzpatrick D.A."/>
            <person name="de Groot P.W."/>
            <person name="Harris D."/>
            <person name="Hoyer L.L."/>
            <person name="Hube B."/>
            <person name="Klis F.M."/>
            <person name="Kodira C."/>
            <person name="Lennard N."/>
            <person name="Logue M.E."/>
            <person name="Martin R."/>
            <person name="Neiman A.M."/>
            <person name="Nikolaou E."/>
            <person name="Quail M.A."/>
            <person name="Quinn J."/>
            <person name="Santos M.C."/>
            <person name="Schmitzberger F.F."/>
            <person name="Sherlock G."/>
            <person name="Shah P."/>
            <person name="Silverstein K.A."/>
            <person name="Skrzypek M.S."/>
            <person name="Soll D."/>
            <person name="Staggs R."/>
            <person name="Stansfield I."/>
            <person name="Stumpf M.P."/>
            <person name="Sudbery P.E."/>
            <person name="Srikantha T."/>
            <person name="Zeng Q."/>
            <person name="Berman J."/>
            <person name="Berriman M."/>
            <person name="Heitman J."/>
            <person name="Gow N.A."/>
            <person name="Lorenz M.C."/>
            <person name="Birren B.W."/>
            <person name="Kellis M."/>
            <person name="Cuomo C.A."/>
        </authorList>
    </citation>
    <scope>NUCLEOTIDE SEQUENCE [LARGE SCALE GENOMIC DNA]</scope>
    <source>
        <strain evidence="2">ATCC MYA-3404 / T1</strain>
    </source>
</reference>
<dbReference type="STRING" id="294747.C5MEI1"/>
<evidence type="ECO:0008006" key="3">
    <source>
        <dbReference type="Google" id="ProtNLM"/>
    </source>
</evidence>
<dbReference type="HOGENOM" id="CLU_048444_0_0_1"/>
<dbReference type="AlphaFoldDB" id="C5MEI1"/>
<dbReference type="KEGG" id="ctp:CTRG_04474"/>
<dbReference type="GeneID" id="8299841"/>
<dbReference type="Proteomes" id="UP000002037">
    <property type="component" value="Unassembled WGS sequence"/>
</dbReference>
<evidence type="ECO:0000313" key="2">
    <source>
        <dbReference type="Proteomes" id="UP000002037"/>
    </source>
</evidence>
<dbReference type="OrthoDB" id="2152248at2759"/>
<dbReference type="Gene3D" id="3.40.50.1820">
    <property type="entry name" value="alpha/beta hydrolase"/>
    <property type="match status" value="1"/>
</dbReference>
<dbReference type="RefSeq" id="XP_002550176.1">
    <property type="nucleotide sequence ID" value="XM_002550130.1"/>
</dbReference>
<gene>
    <name evidence="1" type="ORF">CTRG_04474</name>
</gene>
<dbReference type="PANTHER" id="PTHR22946:SF0">
    <property type="entry name" value="DIENELACTONE HYDROLASE DOMAIN-CONTAINING PROTEIN"/>
    <property type="match status" value="1"/>
</dbReference>
<name>C5MEI1_CANTT</name>
<protein>
    <recommendedName>
        <fullName evidence="3">AB hydrolase-1 domain-containing protein</fullName>
    </recommendedName>
</protein>
<dbReference type="EMBL" id="GG692400">
    <property type="protein sequence ID" value="EER31691.1"/>
    <property type="molecule type" value="Genomic_DNA"/>
</dbReference>
<accession>C5MEI1</accession>
<sequence length="349" mass="40622">MKKKRMGKQYTSFSIGWFNKTPFLKSTMKLFEFDPESYSKVTYNIGGIATHVYNSDKLVSYVEQFNKVDHPVDVIPINVVYLIHHREGNYKYTEAVAYNYLKQYYEKKSNVETPLICITFDIPNHGQRLIDNENNQGWNENNQNHAIDMMSIIDSTIQNIKLIMDFLPSYLNLDYYLTPEFRAINQSTEIKFNNILCGYSLGGHVVIRYAMQYPQLVQAIHPVVGCSDLTSLFITRLRSIKDNDKKFFYFNYDELDLSNDEKLKYPESLHKKISKQDQAIFENFPMNKIKMFACFGKDDTLVPQNLSSVWCDLYLNTNDSTGVYIAEGVGHDVTDKMIDNFTTWLAKNV</sequence>
<dbReference type="InterPro" id="IPR029058">
    <property type="entry name" value="AB_hydrolase_fold"/>
</dbReference>
<evidence type="ECO:0000313" key="1">
    <source>
        <dbReference type="EMBL" id="EER31691.1"/>
    </source>
</evidence>
<dbReference type="eggNOG" id="ENOG502S162">
    <property type="taxonomic scope" value="Eukaryota"/>
</dbReference>
<dbReference type="VEuPathDB" id="FungiDB:CTRG_04474"/>
<proteinExistence type="predicted"/>
<keyword evidence="2" id="KW-1185">Reference proteome</keyword>
<dbReference type="SUPFAM" id="SSF53474">
    <property type="entry name" value="alpha/beta-Hydrolases"/>
    <property type="match status" value="1"/>
</dbReference>
<dbReference type="PANTHER" id="PTHR22946">
    <property type="entry name" value="DIENELACTONE HYDROLASE DOMAIN-CONTAINING PROTEIN-RELATED"/>
    <property type="match status" value="1"/>
</dbReference>
<dbReference type="InterPro" id="IPR050261">
    <property type="entry name" value="FrsA_esterase"/>
</dbReference>